<feature type="region of interest" description="Disordered" evidence="6">
    <location>
        <begin position="59"/>
        <end position="145"/>
    </location>
</feature>
<gene>
    <name evidence="8" type="ORF">J2851_002726</name>
</gene>
<evidence type="ECO:0000313" key="8">
    <source>
        <dbReference type="EMBL" id="MBP2292944.1"/>
    </source>
</evidence>
<feature type="compositionally biased region" description="Pro residues" evidence="6">
    <location>
        <begin position="81"/>
        <end position="90"/>
    </location>
</feature>
<comment type="similarity">
    <text evidence="2">Belongs to the TrbI/VirB10 family.</text>
</comment>
<dbReference type="Gene3D" id="2.40.128.260">
    <property type="entry name" value="Type IV secretion system, VirB10/TraB/TrbI"/>
    <property type="match status" value="1"/>
</dbReference>
<proteinExistence type="inferred from homology"/>
<reference evidence="8 9" key="1">
    <citation type="submission" date="2021-03" db="EMBL/GenBank/DDBJ databases">
        <title>Genomic Encyclopedia of Type Strains, Phase III (KMG-III): the genomes of soil and plant-associated and newly described type strains.</title>
        <authorList>
            <person name="Whitman W."/>
        </authorList>
    </citation>
    <scope>NUCLEOTIDE SEQUENCE [LARGE SCALE GENOMIC DNA]</scope>
    <source>
        <strain evidence="8 9">IMMIB AFH-6</strain>
    </source>
</reference>
<dbReference type="RefSeq" id="WP_209766815.1">
    <property type="nucleotide sequence ID" value="NZ_JAGINP010000009.1"/>
</dbReference>
<feature type="transmembrane region" description="Helical" evidence="7">
    <location>
        <begin position="28"/>
        <end position="48"/>
    </location>
</feature>
<name>A0ABS4SK70_9PROT</name>
<evidence type="ECO:0000256" key="7">
    <source>
        <dbReference type="SAM" id="Phobius"/>
    </source>
</evidence>
<comment type="caution">
    <text evidence="8">The sequence shown here is derived from an EMBL/GenBank/DDBJ whole genome shotgun (WGS) entry which is preliminary data.</text>
</comment>
<keyword evidence="4 7" id="KW-1133">Transmembrane helix</keyword>
<dbReference type="Proteomes" id="UP000781958">
    <property type="component" value="Unassembled WGS sequence"/>
</dbReference>
<keyword evidence="9" id="KW-1185">Reference proteome</keyword>
<evidence type="ECO:0000313" key="9">
    <source>
        <dbReference type="Proteomes" id="UP000781958"/>
    </source>
</evidence>
<evidence type="ECO:0000256" key="6">
    <source>
        <dbReference type="SAM" id="MobiDB-lite"/>
    </source>
</evidence>
<accession>A0ABS4SK70</accession>
<evidence type="ECO:0000256" key="5">
    <source>
        <dbReference type="ARBA" id="ARBA00023136"/>
    </source>
</evidence>
<dbReference type="InterPro" id="IPR042217">
    <property type="entry name" value="T4SS_VirB10/TrbI"/>
</dbReference>
<evidence type="ECO:0000256" key="2">
    <source>
        <dbReference type="ARBA" id="ARBA00010265"/>
    </source>
</evidence>
<evidence type="ECO:0000256" key="3">
    <source>
        <dbReference type="ARBA" id="ARBA00022692"/>
    </source>
</evidence>
<organism evidence="8 9">
    <name type="scientific">Azospirillum rugosum</name>
    <dbReference type="NCBI Taxonomy" id="416170"/>
    <lineage>
        <taxon>Bacteria</taxon>
        <taxon>Pseudomonadati</taxon>
        <taxon>Pseudomonadota</taxon>
        <taxon>Alphaproteobacteria</taxon>
        <taxon>Rhodospirillales</taxon>
        <taxon>Azospirillaceae</taxon>
        <taxon>Azospirillum</taxon>
    </lineage>
</organism>
<keyword evidence="3 7" id="KW-0812">Transmembrane</keyword>
<evidence type="ECO:0000256" key="4">
    <source>
        <dbReference type="ARBA" id="ARBA00022989"/>
    </source>
</evidence>
<dbReference type="InterPro" id="IPR005498">
    <property type="entry name" value="T4SS_VirB10/TraB/TrbI"/>
</dbReference>
<dbReference type="Pfam" id="PF03743">
    <property type="entry name" value="TrbI"/>
    <property type="match status" value="1"/>
</dbReference>
<sequence>MTPTNDTPPLPPADPLARHQVLTSGPHVLRILLTGAVVIGLGLAAYMLGRSQSSGMPKVLGSLELPRGEPKLPGYEDMAPKPAPAPPPAPRFEKKDPPPPPARPQAKSAPKEDELRKKAMDAGVGGWSRKEEGRGTETATQAGTSDFSAVGSECFVPPGTPIPLQSVNRVVTERGGILTARVTQDVWDAGFSCLAVPAGSVVTLDVGTGVGKGQKRIEVANPVITRPWPRSDAVRVAAVGADSTGAAGLTGSVQVPWFQTGLLIAASTAVDAGVAALTGGGSLIGGILGHAMDRPLDKAAKDLLDRAPVITLDAGEPVMLLLRGGLRADDFGRGR</sequence>
<evidence type="ECO:0000256" key="1">
    <source>
        <dbReference type="ARBA" id="ARBA00004167"/>
    </source>
</evidence>
<feature type="compositionally biased region" description="Basic and acidic residues" evidence="6">
    <location>
        <begin position="109"/>
        <end position="120"/>
    </location>
</feature>
<keyword evidence="5 7" id="KW-0472">Membrane</keyword>
<dbReference type="EMBL" id="JAGINP010000009">
    <property type="protein sequence ID" value="MBP2292944.1"/>
    <property type="molecule type" value="Genomic_DNA"/>
</dbReference>
<comment type="subcellular location">
    <subcellularLocation>
        <location evidence="1">Membrane</location>
        <topology evidence="1">Single-pass membrane protein</topology>
    </subcellularLocation>
</comment>
<protein>
    <submittedName>
        <fullName evidence="8">Type IV secretion system protein VirB10</fullName>
    </submittedName>
</protein>